<feature type="domain" description="GmrSD restriction endonucleases C-terminal" evidence="1">
    <location>
        <begin position="103"/>
        <end position="180"/>
    </location>
</feature>
<comment type="caution">
    <text evidence="2">The sequence shown here is derived from an EMBL/GenBank/DDBJ whole genome shotgun (WGS) entry which is preliminary data.</text>
</comment>
<keyword evidence="2" id="KW-0378">Hydrolase</keyword>
<dbReference type="AlphaFoldDB" id="A0A838CKC8"/>
<dbReference type="PANTHER" id="PTHR24094">
    <property type="entry name" value="SECRETED PROTEIN"/>
    <property type="match status" value="1"/>
</dbReference>
<gene>
    <name evidence="2" type="ORF">HMC16_07290</name>
</gene>
<dbReference type="InterPro" id="IPR011089">
    <property type="entry name" value="GmrSD_C"/>
</dbReference>
<keyword evidence="2" id="KW-0255">Endonuclease</keyword>
<evidence type="ECO:0000259" key="1">
    <source>
        <dbReference type="Pfam" id="PF07510"/>
    </source>
</evidence>
<dbReference type="Gene3D" id="1.10.30.50">
    <property type="match status" value="1"/>
</dbReference>
<name>A0A838CKC8_9CORY</name>
<dbReference type="EMBL" id="JABFEE010000006">
    <property type="protein sequence ID" value="MBA1835524.1"/>
    <property type="molecule type" value="Genomic_DNA"/>
</dbReference>
<keyword evidence="2" id="KW-0540">Nuclease</keyword>
<dbReference type="Pfam" id="PF07510">
    <property type="entry name" value="GmrSD_C"/>
    <property type="match status" value="1"/>
</dbReference>
<accession>A0A838CKC8</accession>
<proteinExistence type="predicted"/>
<organism evidence="2 3">
    <name type="scientific">Corynebacterium wankanglinii</name>
    <dbReference type="NCBI Taxonomy" id="2735136"/>
    <lineage>
        <taxon>Bacteria</taxon>
        <taxon>Bacillati</taxon>
        <taxon>Actinomycetota</taxon>
        <taxon>Actinomycetes</taxon>
        <taxon>Mycobacteriales</taxon>
        <taxon>Corynebacteriaceae</taxon>
        <taxon>Corynebacterium</taxon>
    </lineage>
</organism>
<dbReference type="PANTHER" id="PTHR24094:SF15">
    <property type="entry name" value="AMP-DEPENDENT SYNTHETASE_LIGASE DOMAIN-CONTAINING PROTEIN-RELATED"/>
    <property type="match status" value="1"/>
</dbReference>
<evidence type="ECO:0000313" key="2">
    <source>
        <dbReference type="EMBL" id="MBA1835524.1"/>
    </source>
</evidence>
<sequence length="208" mass="22807">MRTYLTLLTALTLLVVPFPTGRLPIDVPTVAHRTTILGYDRAEFGPGWAAGPDRCDTRTRVMASAFSASNASSASSADCARPWSQWDVEAVPDPYTGSPLLPHDVEIDHILPVSAAWDLGAHRWDAATRERFYNDPANLIAVSSAANQAKGDKLPSEWMPEARRSRCAYGHRMVNVAKHYALPLPRADMRAIRRSCSGVAGLIARREL</sequence>
<dbReference type="Proteomes" id="UP000581408">
    <property type="component" value="Unassembled WGS sequence"/>
</dbReference>
<dbReference type="GO" id="GO:0004519">
    <property type="term" value="F:endonuclease activity"/>
    <property type="evidence" value="ECO:0007669"/>
    <property type="project" value="UniProtKB-KW"/>
</dbReference>
<reference evidence="2 3" key="1">
    <citation type="submission" date="2020-05" db="EMBL/GenBank/DDBJ databases">
        <title>Descriptions of Corynebacterium xxxx sp. nov., Corynebacterium yyyy sp. nov. and Corynebacterium zzzz sp. nov.</title>
        <authorList>
            <person name="Zhang G."/>
        </authorList>
    </citation>
    <scope>NUCLEOTIDE SEQUENCE [LARGE SCALE GENOMIC DNA]</scope>
    <source>
        <strain evidence="3">zg-915</strain>
    </source>
</reference>
<evidence type="ECO:0000313" key="3">
    <source>
        <dbReference type="Proteomes" id="UP000581408"/>
    </source>
</evidence>
<dbReference type="RefSeq" id="WP_181194878.1">
    <property type="nucleotide sequence ID" value="NZ_JABFEE010000006.1"/>
</dbReference>
<protein>
    <submittedName>
        <fullName evidence="2">HNH endonuclease</fullName>
    </submittedName>
</protein>